<dbReference type="Proteomes" id="UP000616151">
    <property type="component" value="Unassembled WGS sequence"/>
</dbReference>
<protein>
    <submittedName>
        <fullName evidence="1">ATPase</fullName>
    </submittedName>
</protein>
<gene>
    <name evidence="1" type="ORF">JHL16_09275</name>
</gene>
<proteinExistence type="predicted"/>
<organism evidence="1 2">
    <name type="scientific">Taklimakanibacter albus</name>
    <dbReference type="NCBI Taxonomy" id="2800327"/>
    <lineage>
        <taxon>Bacteria</taxon>
        <taxon>Pseudomonadati</taxon>
        <taxon>Pseudomonadota</taxon>
        <taxon>Alphaproteobacteria</taxon>
        <taxon>Hyphomicrobiales</taxon>
        <taxon>Aestuariivirgaceae</taxon>
        <taxon>Taklimakanibacter</taxon>
    </lineage>
</organism>
<sequence>MTTGPARRFYKQVAVTGTAAPFAIALDERTLRTPLKRPLDLPTKALAEALAAEWEAQAEKIQPHTMPFTKLANTALDRVATDRDRIIGEIVDFGGSDLVCYRAATPPDLVERQARIWQPVLDWARETFQGEFQATEGILHVAQPEASLAALRDFLATKSPWALTALHNLTTLTGSALLSAMACEKGILPAEAWLAAHVDEDYQIEQWGWDEEARHRRDYRKREFDTCLRFCELSH</sequence>
<evidence type="ECO:0000313" key="1">
    <source>
        <dbReference type="EMBL" id="MBK1866541.1"/>
    </source>
</evidence>
<accession>A0ACC5R239</accession>
<reference evidence="1" key="1">
    <citation type="submission" date="2021-01" db="EMBL/GenBank/DDBJ databases">
        <authorList>
            <person name="Sun Q."/>
        </authorList>
    </citation>
    <scope>NUCLEOTIDE SEQUENCE</scope>
    <source>
        <strain evidence="1">YIM B02566</strain>
    </source>
</reference>
<keyword evidence="2" id="KW-1185">Reference proteome</keyword>
<evidence type="ECO:0000313" key="2">
    <source>
        <dbReference type="Proteomes" id="UP000616151"/>
    </source>
</evidence>
<comment type="caution">
    <text evidence="1">The sequence shown here is derived from an EMBL/GenBank/DDBJ whole genome shotgun (WGS) entry which is preliminary data.</text>
</comment>
<name>A0ACC5R239_9HYPH</name>
<dbReference type="EMBL" id="JAENHL010000006">
    <property type="protein sequence ID" value="MBK1866541.1"/>
    <property type="molecule type" value="Genomic_DNA"/>
</dbReference>